<feature type="transmembrane region" description="Helical" evidence="2">
    <location>
        <begin position="131"/>
        <end position="154"/>
    </location>
</feature>
<dbReference type="EMBL" id="JAZGQK010000027">
    <property type="protein sequence ID" value="MEE6262365.1"/>
    <property type="molecule type" value="Genomic_DNA"/>
</dbReference>
<dbReference type="Proteomes" id="UP001332243">
    <property type="component" value="Unassembled WGS sequence"/>
</dbReference>
<keyword evidence="2" id="KW-0472">Membrane</keyword>
<sequence>MTVAGRSTGVPPAPDGTGSETASGTATPETTPGTATTDAAPGTATPETGSGTATTDAAPGTATPETGSGTATTDAAPGTATGAGNAGRPGARRWPAGGRRGWRWWLYTALVGAAGVWLAFSVAHLVLSGQWWLWLAVDAIPPLAFLVVPVTLAVGAAPCRRSRRPVALLAAAALLLGAERSGVNLRALAGGDGPAPPDAVRIFTWNTGYWDEGGQSESLYRVLRDADADVYLLQEYWYAETAGPTGATLDRLRAEFPDLHLAVVGELVTLSRFPILHRLPLEAPDLPPVVAGAGEQWRYKVLRTDLDLGAGRVLSTYNAHLPVQLSPDHSPFGADFYRIIREQHAQREPQWRALARDVPTNRHPVLVAGDLNTSPAMGDLAKLPDGLRDAGYASRSLYPATWSDTPGWPRWWRLDWALVSPEVRVHSYRFGGTTHGASDHRGQHLVLSIP</sequence>
<name>A0ABU7S0P3_9ACTN</name>
<reference evidence="4 5" key="1">
    <citation type="submission" date="2024-01" db="EMBL/GenBank/DDBJ databases">
        <title>Genome insights into Plantactinospora sonchi sp. nov.</title>
        <authorList>
            <person name="Wang L."/>
        </authorList>
    </citation>
    <scope>NUCLEOTIDE SEQUENCE [LARGE SCALE GENOMIC DNA]</scope>
    <source>
        <strain evidence="4 5">NEAU-QY2</strain>
    </source>
</reference>
<dbReference type="SUPFAM" id="SSF56219">
    <property type="entry name" value="DNase I-like"/>
    <property type="match status" value="1"/>
</dbReference>
<evidence type="ECO:0000313" key="5">
    <source>
        <dbReference type="Proteomes" id="UP001332243"/>
    </source>
</evidence>
<comment type="caution">
    <text evidence="4">The sequence shown here is derived from an EMBL/GenBank/DDBJ whole genome shotgun (WGS) entry which is preliminary data.</text>
</comment>
<evidence type="ECO:0000256" key="1">
    <source>
        <dbReference type="SAM" id="MobiDB-lite"/>
    </source>
</evidence>
<organism evidence="4 5">
    <name type="scientific">Plantactinospora sonchi</name>
    <dbReference type="NCBI Taxonomy" id="1544735"/>
    <lineage>
        <taxon>Bacteria</taxon>
        <taxon>Bacillati</taxon>
        <taxon>Actinomycetota</taxon>
        <taxon>Actinomycetes</taxon>
        <taxon>Micromonosporales</taxon>
        <taxon>Micromonosporaceae</taxon>
        <taxon>Plantactinospora</taxon>
    </lineage>
</organism>
<feature type="domain" description="Endonuclease/exonuclease/phosphatase" evidence="3">
    <location>
        <begin position="204"/>
        <end position="440"/>
    </location>
</feature>
<keyword evidence="5" id="KW-1185">Reference proteome</keyword>
<evidence type="ECO:0000259" key="3">
    <source>
        <dbReference type="Pfam" id="PF03372"/>
    </source>
</evidence>
<keyword evidence="4" id="KW-0255">Endonuclease</keyword>
<proteinExistence type="predicted"/>
<accession>A0ABU7S0P3</accession>
<dbReference type="Gene3D" id="3.60.10.10">
    <property type="entry name" value="Endonuclease/exonuclease/phosphatase"/>
    <property type="match status" value="1"/>
</dbReference>
<dbReference type="InterPro" id="IPR036691">
    <property type="entry name" value="Endo/exonu/phosph_ase_sf"/>
</dbReference>
<dbReference type="Pfam" id="PF03372">
    <property type="entry name" value="Exo_endo_phos"/>
    <property type="match status" value="1"/>
</dbReference>
<keyword evidence="2" id="KW-0812">Transmembrane</keyword>
<keyword evidence="2" id="KW-1133">Transmembrane helix</keyword>
<keyword evidence="4" id="KW-0378">Hydrolase</keyword>
<dbReference type="GO" id="GO:0004519">
    <property type="term" value="F:endonuclease activity"/>
    <property type="evidence" value="ECO:0007669"/>
    <property type="project" value="UniProtKB-KW"/>
</dbReference>
<feature type="transmembrane region" description="Helical" evidence="2">
    <location>
        <begin position="104"/>
        <end position="125"/>
    </location>
</feature>
<evidence type="ECO:0000256" key="2">
    <source>
        <dbReference type="SAM" id="Phobius"/>
    </source>
</evidence>
<feature type="region of interest" description="Disordered" evidence="1">
    <location>
        <begin position="1"/>
        <end position="95"/>
    </location>
</feature>
<protein>
    <submittedName>
        <fullName evidence="4">Endonuclease/exonuclease/phosphatase family protein</fullName>
    </submittedName>
</protein>
<feature type="compositionally biased region" description="Low complexity" evidence="1">
    <location>
        <begin position="16"/>
        <end position="95"/>
    </location>
</feature>
<keyword evidence="4" id="KW-0540">Nuclease</keyword>
<dbReference type="InterPro" id="IPR005135">
    <property type="entry name" value="Endo/exonuclease/phosphatase"/>
</dbReference>
<gene>
    <name evidence="4" type="ORF">V1633_28165</name>
</gene>
<evidence type="ECO:0000313" key="4">
    <source>
        <dbReference type="EMBL" id="MEE6262365.1"/>
    </source>
</evidence>
<dbReference type="RefSeq" id="WP_331217297.1">
    <property type="nucleotide sequence ID" value="NZ_JAZGQK010000027.1"/>
</dbReference>